<accession>A0A017TB43</accession>
<dbReference type="AlphaFoldDB" id="A0A017TB43"/>
<evidence type="ECO:0008006" key="3">
    <source>
        <dbReference type="Google" id="ProtNLM"/>
    </source>
</evidence>
<name>A0A017TB43_9BACT</name>
<dbReference type="SUPFAM" id="SSF69635">
    <property type="entry name" value="Type III secretory system chaperone-like"/>
    <property type="match status" value="1"/>
</dbReference>
<dbReference type="STRING" id="1192034.CAP_1989"/>
<keyword evidence="2" id="KW-1185">Reference proteome</keyword>
<protein>
    <recommendedName>
        <fullName evidence="3">Serine protease</fullName>
    </recommendedName>
</protein>
<comment type="caution">
    <text evidence="1">The sequence shown here is derived from an EMBL/GenBank/DDBJ whole genome shotgun (WGS) entry which is preliminary data.</text>
</comment>
<sequence length="387" mass="41265">MMNRLAASNEDEFNATHDRIARVRPAIVTLHAGSLTAAGWMALPNGLVLSSRRAIGYPTDVSIVPQEGMPLPGRVIAVDVARDVAMVLPLEFPGIVAPLQIRPAPAVRLTEPVSVVSPAPGSDLRIVPARVCQLHTGTGPKPSLFEIDIHAPLGAVVLDAEGRVVGMVATSTLGPLAATSTFTTVLPVPAFSALLGAMDRPNLELRDRTPLYRCPTCEEPYDIAAERCVACGRVLPHAFASTPERADAERLVRDGLAAIGVVANRARVSPTSWRFPLRPFSTAEATHLELTLDDASSTLTIRSPVVTLPTANHEPFYRFLLTMNDQTTGDLAVSIAGDLVSIGCAERLDGCGASALAARIEEIARVSDEYRRTLADTFEAGPKYYVP</sequence>
<organism evidence="1 2">
    <name type="scientific">Chondromyces apiculatus DSM 436</name>
    <dbReference type="NCBI Taxonomy" id="1192034"/>
    <lineage>
        <taxon>Bacteria</taxon>
        <taxon>Pseudomonadati</taxon>
        <taxon>Myxococcota</taxon>
        <taxon>Polyangia</taxon>
        <taxon>Polyangiales</taxon>
        <taxon>Polyangiaceae</taxon>
        <taxon>Chondromyces</taxon>
    </lineage>
</organism>
<reference evidence="1 2" key="1">
    <citation type="submission" date="2013-05" db="EMBL/GenBank/DDBJ databases">
        <title>Genome assembly of Chondromyces apiculatus DSM 436.</title>
        <authorList>
            <person name="Sharma G."/>
            <person name="Khatri I."/>
            <person name="Kaur C."/>
            <person name="Mayilraj S."/>
            <person name="Subramanian S."/>
        </authorList>
    </citation>
    <scope>NUCLEOTIDE SEQUENCE [LARGE SCALE GENOMIC DNA]</scope>
    <source>
        <strain evidence="1 2">DSM 436</strain>
    </source>
</reference>
<evidence type="ECO:0000313" key="1">
    <source>
        <dbReference type="EMBL" id="EYF06459.1"/>
    </source>
</evidence>
<proteinExistence type="predicted"/>
<gene>
    <name evidence="1" type="ORF">CAP_1989</name>
</gene>
<dbReference type="Proteomes" id="UP000019678">
    <property type="component" value="Unassembled WGS sequence"/>
</dbReference>
<dbReference type="Gene3D" id="2.40.10.120">
    <property type="match status" value="1"/>
</dbReference>
<dbReference type="Gene3D" id="3.30.1460.10">
    <property type="match status" value="1"/>
</dbReference>
<dbReference type="InterPro" id="IPR009003">
    <property type="entry name" value="Peptidase_S1_PA"/>
</dbReference>
<dbReference type="EMBL" id="ASRX01000016">
    <property type="protein sequence ID" value="EYF06459.1"/>
    <property type="molecule type" value="Genomic_DNA"/>
</dbReference>
<evidence type="ECO:0000313" key="2">
    <source>
        <dbReference type="Proteomes" id="UP000019678"/>
    </source>
</evidence>
<dbReference type="Pfam" id="PF13365">
    <property type="entry name" value="Trypsin_2"/>
    <property type="match status" value="1"/>
</dbReference>
<dbReference type="SUPFAM" id="SSF50494">
    <property type="entry name" value="Trypsin-like serine proteases"/>
    <property type="match status" value="1"/>
</dbReference>